<dbReference type="PANTHER" id="PTHR45228:SF5">
    <property type="entry name" value="CYCLIC DI-GMP PHOSPHODIESTERASE VC_1348-RELATED"/>
    <property type="match status" value="1"/>
</dbReference>
<organism evidence="4 5">
    <name type="scientific">Nitrospina gracilis (strain 3/211)</name>
    <dbReference type="NCBI Taxonomy" id="1266370"/>
    <lineage>
        <taxon>Bacteria</taxon>
        <taxon>Pseudomonadati</taxon>
        <taxon>Nitrospinota/Tectimicrobiota group</taxon>
        <taxon>Nitrospinota</taxon>
        <taxon>Nitrospinia</taxon>
        <taxon>Nitrospinales</taxon>
        <taxon>Nitrospinaceae</taxon>
        <taxon>Nitrospina</taxon>
    </lineage>
</organism>
<dbReference type="GO" id="GO:0000160">
    <property type="term" value="P:phosphorelay signal transduction system"/>
    <property type="evidence" value="ECO:0007669"/>
    <property type="project" value="InterPro"/>
</dbReference>
<dbReference type="InParanoid" id="M1YGX4"/>
<feature type="domain" description="HD-GYP" evidence="3">
    <location>
        <begin position="146"/>
        <end position="360"/>
    </location>
</feature>
<dbReference type="FunCoup" id="M1YGX4">
    <property type="interactions" value="6"/>
</dbReference>
<dbReference type="Proteomes" id="UP000011704">
    <property type="component" value="Unassembled WGS sequence"/>
</dbReference>
<evidence type="ECO:0000259" key="3">
    <source>
        <dbReference type="PROSITE" id="PS51832"/>
    </source>
</evidence>
<dbReference type="Gene3D" id="3.40.50.2300">
    <property type="match status" value="1"/>
</dbReference>
<feature type="modified residue" description="4-aspartylphosphate" evidence="1">
    <location>
        <position position="59"/>
    </location>
</feature>
<dbReference type="InterPro" id="IPR011006">
    <property type="entry name" value="CheY-like_superfamily"/>
</dbReference>
<evidence type="ECO:0000313" key="5">
    <source>
        <dbReference type="Proteomes" id="UP000011704"/>
    </source>
</evidence>
<accession>M1YGX4</accession>
<dbReference type="EMBL" id="CAQJ01000017">
    <property type="protein sequence ID" value="CCQ89665.1"/>
    <property type="molecule type" value="Genomic_DNA"/>
</dbReference>
<dbReference type="SUPFAM" id="SSF109604">
    <property type="entry name" value="HD-domain/PDEase-like"/>
    <property type="match status" value="1"/>
</dbReference>
<protein>
    <submittedName>
        <fullName evidence="4">Response regulator receiver modulated metal dependent phosphohydrolase</fullName>
    </submittedName>
</protein>
<dbReference type="SMART" id="SM00471">
    <property type="entry name" value="HDc"/>
    <property type="match status" value="1"/>
</dbReference>
<name>M1YGX4_NITG3</name>
<comment type="caution">
    <text evidence="4">The sequence shown here is derived from an EMBL/GenBank/DDBJ whole genome shotgun (WGS) entry which is preliminary data.</text>
</comment>
<dbReference type="InterPro" id="IPR052020">
    <property type="entry name" value="Cyclic_di-GMP/3'3'-cGAMP_PDE"/>
</dbReference>
<dbReference type="Gene3D" id="1.10.3210.10">
    <property type="entry name" value="Hypothetical protein af1432"/>
    <property type="match status" value="1"/>
</dbReference>
<dbReference type="SMART" id="SM00448">
    <property type="entry name" value="REC"/>
    <property type="match status" value="1"/>
</dbReference>
<dbReference type="AlphaFoldDB" id="M1YGX4"/>
<dbReference type="InterPro" id="IPR003607">
    <property type="entry name" value="HD/PDEase_dom"/>
</dbReference>
<dbReference type="CDD" id="cd19920">
    <property type="entry name" value="REC_PA4781-like"/>
    <property type="match status" value="1"/>
</dbReference>
<gene>
    <name evidence="4" type="ORF">NITGR_150033</name>
</gene>
<keyword evidence="4" id="KW-0378">Hydrolase</keyword>
<evidence type="ECO:0000259" key="2">
    <source>
        <dbReference type="PROSITE" id="PS50110"/>
    </source>
</evidence>
<keyword evidence="1" id="KW-0597">Phosphoprotein</keyword>
<dbReference type="Pfam" id="PF00072">
    <property type="entry name" value="Response_reg"/>
    <property type="match status" value="1"/>
</dbReference>
<dbReference type="RefSeq" id="WP_005006348.1">
    <property type="nucleotide sequence ID" value="NZ_HG422173.1"/>
</dbReference>
<dbReference type="CDD" id="cd00077">
    <property type="entry name" value="HDc"/>
    <property type="match status" value="1"/>
</dbReference>
<feature type="domain" description="Response regulatory" evidence="2">
    <location>
        <begin position="10"/>
        <end position="126"/>
    </location>
</feature>
<proteinExistence type="predicted"/>
<keyword evidence="5" id="KW-1185">Reference proteome</keyword>
<dbReference type="HOGENOM" id="CLU_000445_92_10_0"/>
<dbReference type="InterPro" id="IPR001789">
    <property type="entry name" value="Sig_transdc_resp-reg_receiver"/>
</dbReference>
<dbReference type="GO" id="GO:0016787">
    <property type="term" value="F:hydrolase activity"/>
    <property type="evidence" value="ECO:0007669"/>
    <property type="project" value="UniProtKB-KW"/>
</dbReference>
<dbReference type="PROSITE" id="PS51832">
    <property type="entry name" value="HD_GYP"/>
    <property type="match status" value="1"/>
</dbReference>
<dbReference type="OrthoDB" id="9802500at2"/>
<dbReference type="PROSITE" id="PS50110">
    <property type="entry name" value="RESPONSE_REGULATORY"/>
    <property type="match status" value="1"/>
</dbReference>
<sequence>MPISPAVRPTILVVDDSPENLNLMVELLKDDYNVRVAPNGEKGLALAQSDHPPDLILLDIMMPGIDGYEVCRRLKAHAVSKKIPVIFLTALNEVQDEAKGFEVGGVDYVTKPVSVPIVQARVRTHLNLYDQTRHLESLVRQKTLELENTQDVTIAGLATLAEYRDNETGGHILRTKSYVRLLAQNLKGLSRFRGELDDEVIDLLYKSAPLHDIGKVGVQDRILCKPGKLTHEEIVEMDRHVVFGRDAILEAEKLLGRSGDQYSFLRFAREIAYSHHERWDGCGYPEKMKGDAIPLSARLMALADVYDALISKRVYKPPYSHKQAVDLIVKGKGTQFDPDIVDTFVQLQQEFFNIAMKLVDHEEERVTLPKEAVRLL</sequence>
<evidence type="ECO:0000256" key="1">
    <source>
        <dbReference type="PROSITE-ProRule" id="PRU00169"/>
    </source>
</evidence>
<dbReference type="InterPro" id="IPR037522">
    <property type="entry name" value="HD_GYP_dom"/>
</dbReference>
<dbReference type="Pfam" id="PF13487">
    <property type="entry name" value="HD_5"/>
    <property type="match status" value="1"/>
</dbReference>
<evidence type="ECO:0000313" key="4">
    <source>
        <dbReference type="EMBL" id="CCQ89665.1"/>
    </source>
</evidence>
<dbReference type="PANTHER" id="PTHR45228">
    <property type="entry name" value="CYCLIC DI-GMP PHOSPHODIESTERASE TM_0186-RELATED"/>
    <property type="match status" value="1"/>
</dbReference>
<reference evidence="4 5" key="1">
    <citation type="journal article" date="2013" name="Front. Microbiol.">
        <title>The genome of Nitrospina gracilis illuminates the metabolism and evolution of the major marine nitrite oxidizer.</title>
        <authorList>
            <person name="Luecker S."/>
            <person name="Nowka B."/>
            <person name="Rattei T."/>
            <person name="Spieck E."/>
            <person name="and Daims H."/>
        </authorList>
    </citation>
    <scope>NUCLEOTIDE SEQUENCE [LARGE SCALE GENOMIC DNA]</scope>
    <source>
        <strain evidence="4 5">3/211</strain>
    </source>
</reference>
<dbReference type="STRING" id="1266370.NITGR_150033"/>
<dbReference type="SUPFAM" id="SSF52172">
    <property type="entry name" value="CheY-like"/>
    <property type="match status" value="1"/>
</dbReference>